<dbReference type="Gene3D" id="3.30.450.30">
    <property type="entry name" value="Dynein light chain 2a, cytoplasmic"/>
    <property type="match status" value="1"/>
</dbReference>
<evidence type="ECO:0000313" key="9">
    <source>
        <dbReference type="EMBL" id="KAL5110420.1"/>
    </source>
</evidence>
<evidence type="ECO:0000256" key="5">
    <source>
        <dbReference type="ARBA" id="ARBA00022833"/>
    </source>
</evidence>
<keyword evidence="5" id="KW-0862">Zinc</keyword>
<evidence type="ECO:0000256" key="1">
    <source>
        <dbReference type="ARBA" id="ARBA00007191"/>
    </source>
</evidence>
<dbReference type="PANTHER" id="PTHR13555">
    <property type="entry name" value="C2H2 ZINC FINGER CGI-62-RELATED"/>
    <property type="match status" value="1"/>
</dbReference>
<evidence type="ECO:0000256" key="3">
    <source>
        <dbReference type="ARBA" id="ARBA00022737"/>
    </source>
</evidence>
<sequence>MFLVSPDRLNLEKCQYCNRRFFSQSLQKHSAACEREWMRENFANGKKSENAPGPKIKEHVTGYDVNVKTFADMLALGAERRMRWRMRHEEFIHTIKTAKANLQRARDGIPEVVEPLISEVAQAGLTQCECCGRRFNDAAFMKHKDQCKAKQTGLQSDQTEEQKEAKLRFLKRMKYNLKLTGKMKVEDNPEGEKGTDESLKADSGEVVHSSANEALVSSQESEILNKLAAKICHGLDFSKALSSDLLQSNVFNSLVRHNLSALIANAALQISNCNHVSGTDSSTSLPFFSASSLESTSAAPSAVIDTEEFPATSKSNQQNEKAAPPQLCGSETAVRVDAATARRKSPTPSASAKAISSFHHTNSHRSIKPPPTVVNNFMNEMNGEDTLRRQHNAREERDAGSRGCGSANGEKPEVMVLPETSKHHNQKHNLKRNESHKVSESDQNSRVVFYKFNSASTDFSQDNKTSQKKYPLHLKIPHQTDGESNATTVLGREGGVNNASLRMAVQETEAAGVPSCRHTPSARSSGHSDVAYDSQSLVPRSHHRSGHHHHRRKNPEPVGTPRSRGSSQSHHSQGNCGSDDGGKKSASRYCPQCGKKFPSKARFCSFCGAMRKSKVATGASFAGKSRPCEAITAECKHFADNLKGHTPPSANSSVFHQCAYPEFPNFIRSDTAHENGKANYGGLSYRGTAELIANSRADCHKQPADDLYNTEEGNPIRSNMDNSTSLQYTRHAEELRAMTQHVVRDLDPEDELVVLRLRTRMNEVMILPGKSESAPYAA</sequence>
<evidence type="ECO:0000259" key="8">
    <source>
        <dbReference type="PROSITE" id="PS52027"/>
    </source>
</evidence>
<reference evidence="9 10" key="1">
    <citation type="journal article" date="2022" name="Front. Cell. Infect. Microbiol.">
        <title>The Genomes of Two Strains of Taenia crassiceps the Animal Model for the Study of Human Cysticercosis.</title>
        <authorList>
            <person name="Bobes R.J."/>
            <person name="Estrada K."/>
            <person name="Rios-Valencia D.G."/>
            <person name="Calderon-Gallegos A."/>
            <person name="de la Torre P."/>
            <person name="Carrero J.C."/>
            <person name="Sanchez-Flores A."/>
            <person name="Laclette J.P."/>
        </authorList>
    </citation>
    <scope>NUCLEOTIDE SEQUENCE [LARGE SCALE GENOMIC DNA]</scope>
    <source>
        <strain evidence="9">WFUcys</strain>
    </source>
</reference>
<feature type="region of interest" description="Disordered" evidence="7">
    <location>
        <begin position="184"/>
        <end position="203"/>
    </location>
</feature>
<feature type="compositionally biased region" description="Basic and acidic residues" evidence="7">
    <location>
        <begin position="431"/>
        <end position="440"/>
    </location>
</feature>
<dbReference type="EMBL" id="JAKROA010000002">
    <property type="protein sequence ID" value="KAL5110420.1"/>
    <property type="molecule type" value="Genomic_DNA"/>
</dbReference>
<keyword evidence="3" id="KW-0677">Repeat</keyword>
<proteinExistence type="inferred from homology"/>
<protein>
    <submittedName>
        <fullName evidence="9">Dynein light chain roadblock-type 2</fullName>
    </submittedName>
</protein>
<keyword evidence="10" id="KW-1185">Reference proteome</keyword>
<feature type="compositionally biased region" description="Low complexity" evidence="7">
    <location>
        <begin position="562"/>
        <end position="574"/>
    </location>
</feature>
<evidence type="ECO:0000256" key="2">
    <source>
        <dbReference type="ARBA" id="ARBA00022723"/>
    </source>
</evidence>
<name>A0ABR4QL92_9CEST</name>
<evidence type="ECO:0000313" key="10">
    <source>
        <dbReference type="Proteomes" id="UP001651158"/>
    </source>
</evidence>
<dbReference type="InterPro" id="IPR026319">
    <property type="entry name" value="ZC2HC1A/B-like"/>
</dbReference>
<feature type="domain" description="C2HC/C3H-type" evidence="8">
    <location>
        <begin position="10"/>
        <end position="39"/>
    </location>
</feature>
<dbReference type="InterPro" id="IPR004942">
    <property type="entry name" value="Roadblock/LAMTOR2_dom"/>
</dbReference>
<feature type="compositionally biased region" description="Basic and acidic residues" evidence="7">
    <location>
        <begin position="389"/>
        <end position="400"/>
    </location>
</feature>
<dbReference type="PROSITE" id="PS52027">
    <property type="entry name" value="ZF_C2HC_C3H"/>
    <property type="match status" value="1"/>
</dbReference>
<organism evidence="9 10">
    <name type="scientific">Taenia crassiceps</name>
    <dbReference type="NCBI Taxonomy" id="6207"/>
    <lineage>
        <taxon>Eukaryota</taxon>
        <taxon>Metazoa</taxon>
        <taxon>Spiralia</taxon>
        <taxon>Lophotrochozoa</taxon>
        <taxon>Platyhelminthes</taxon>
        <taxon>Cestoda</taxon>
        <taxon>Eucestoda</taxon>
        <taxon>Cyclophyllidea</taxon>
        <taxon>Taeniidae</taxon>
        <taxon>Taenia</taxon>
    </lineage>
</organism>
<evidence type="ECO:0000256" key="4">
    <source>
        <dbReference type="ARBA" id="ARBA00022771"/>
    </source>
</evidence>
<feature type="compositionally biased region" description="Basic residues" evidence="7">
    <location>
        <begin position="540"/>
        <end position="553"/>
    </location>
</feature>
<feature type="region of interest" description="Disordered" evidence="7">
    <location>
        <begin position="310"/>
        <end position="371"/>
    </location>
</feature>
<dbReference type="Pfam" id="PF03259">
    <property type="entry name" value="Robl_LC7"/>
    <property type="match status" value="1"/>
</dbReference>
<keyword evidence="4 6" id="KW-0863">Zinc-finger</keyword>
<dbReference type="Pfam" id="PF13913">
    <property type="entry name" value="zf-C2HC_2"/>
    <property type="match status" value="2"/>
</dbReference>
<evidence type="ECO:0000256" key="7">
    <source>
        <dbReference type="SAM" id="MobiDB-lite"/>
    </source>
</evidence>
<dbReference type="Proteomes" id="UP001651158">
    <property type="component" value="Unassembled WGS sequence"/>
</dbReference>
<accession>A0ABR4QL92</accession>
<dbReference type="InterPro" id="IPR049899">
    <property type="entry name" value="Znf_C2HC_C3H"/>
</dbReference>
<gene>
    <name evidence="9" type="ORF">TcWFU_005614</name>
</gene>
<comment type="caution">
    <text evidence="9">The sequence shown here is derived from an EMBL/GenBank/DDBJ whole genome shotgun (WGS) entry which is preliminary data.</text>
</comment>
<feature type="region of interest" description="Disordered" evidence="7">
    <location>
        <begin position="508"/>
        <end position="583"/>
    </location>
</feature>
<feature type="compositionally biased region" description="Polar residues" evidence="7">
    <location>
        <begin position="521"/>
        <end position="538"/>
    </location>
</feature>
<evidence type="ECO:0000256" key="6">
    <source>
        <dbReference type="PROSITE-ProRule" id="PRU01371"/>
    </source>
</evidence>
<dbReference type="SUPFAM" id="SSF103196">
    <property type="entry name" value="Roadblock/LC7 domain"/>
    <property type="match status" value="1"/>
</dbReference>
<keyword evidence="2" id="KW-0479">Metal-binding</keyword>
<feature type="region of interest" description="Disordered" evidence="7">
    <location>
        <begin position="389"/>
        <end position="443"/>
    </location>
</feature>
<comment type="similarity">
    <text evidence="1">Belongs to the GAMAD family.</text>
</comment>